<organism evidence="8 9">
    <name type="scientific">Brevibacillus thermoruber</name>
    <dbReference type="NCBI Taxonomy" id="33942"/>
    <lineage>
        <taxon>Bacteria</taxon>
        <taxon>Bacillati</taxon>
        <taxon>Bacillota</taxon>
        <taxon>Bacilli</taxon>
        <taxon>Bacillales</taxon>
        <taxon>Paenibacillaceae</taxon>
        <taxon>Brevibacillus</taxon>
    </lineage>
</organism>
<comment type="subunit">
    <text evidence="2 5">Homopentamer.</text>
</comment>
<evidence type="ECO:0000256" key="4">
    <source>
        <dbReference type="ARBA" id="ARBA00023143"/>
    </source>
</evidence>
<feature type="domain" description="Flagellar hook-associated protein 2 C-terminal" evidence="7">
    <location>
        <begin position="216"/>
        <end position="479"/>
    </location>
</feature>
<proteinExistence type="inferred from homology"/>
<dbReference type="InterPro" id="IPR003481">
    <property type="entry name" value="FliD_N"/>
</dbReference>
<dbReference type="GO" id="GO:0007155">
    <property type="term" value="P:cell adhesion"/>
    <property type="evidence" value="ECO:0007669"/>
    <property type="project" value="InterPro"/>
</dbReference>
<evidence type="ECO:0000256" key="3">
    <source>
        <dbReference type="ARBA" id="ARBA00023054"/>
    </source>
</evidence>
<evidence type="ECO:0000259" key="7">
    <source>
        <dbReference type="Pfam" id="PF07195"/>
    </source>
</evidence>
<gene>
    <name evidence="8" type="primary">fliD</name>
    <name evidence="8" type="ORF">O3V59_06840</name>
</gene>
<dbReference type="PANTHER" id="PTHR30288">
    <property type="entry name" value="FLAGELLAR CAP/ASSEMBLY PROTEIN FLID"/>
    <property type="match status" value="1"/>
</dbReference>
<dbReference type="GO" id="GO:0009424">
    <property type="term" value="C:bacterial-type flagellum hook"/>
    <property type="evidence" value="ECO:0007669"/>
    <property type="project" value="UniProtKB-UniRule"/>
</dbReference>
<dbReference type="EMBL" id="JAPYYP010000006">
    <property type="protein sequence ID" value="MDA5108069.1"/>
    <property type="molecule type" value="Genomic_DNA"/>
</dbReference>
<keyword evidence="8" id="KW-0969">Cilium</keyword>
<comment type="caution">
    <text evidence="8">The sequence shown here is derived from an EMBL/GenBank/DDBJ whole genome shotgun (WGS) entry which is preliminary data.</text>
</comment>
<accession>A0A9X3TPJ2</accession>
<dbReference type="Pfam" id="PF07196">
    <property type="entry name" value="Flagellin_IN"/>
    <property type="match status" value="1"/>
</dbReference>
<protein>
    <recommendedName>
        <fullName evidence="5">Flagellar hook-associated protein 2</fullName>
        <shortName evidence="5">HAP2</shortName>
    </recommendedName>
    <alternativeName>
        <fullName evidence="5">Flagellar cap protein</fullName>
    </alternativeName>
</protein>
<dbReference type="GO" id="GO:0071973">
    <property type="term" value="P:bacterial-type flagellum-dependent cell motility"/>
    <property type="evidence" value="ECO:0007669"/>
    <property type="project" value="TreeGrafter"/>
</dbReference>
<evidence type="ECO:0000313" key="9">
    <source>
        <dbReference type="Proteomes" id="UP001151071"/>
    </source>
</evidence>
<evidence type="ECO:0000256" key="2">
    <source>
        <dbReference type="ARBA" id="ARBA00011255"/>
    </source>
</evidence>
<keyword evidence="8" id="KW-0966">Cell projection</keyword>
<dbReference type="InterPro" id="IPR010810">
    <property type="entry name" value="Flagellin_hook_IN_motif"/>
</dbReference>
<keyword evidence="9" id="KW-1185">Reference proteome</keyword>
<dbReference type="InterPro" id="IPR010809">
    <property type="entry name" value="FliD_C"/>
</dbReference>
<comment type="similarity">
    <text evidence="1 5">Belongs to the FliD family.</text>
</comment>
<dbReference type="Pfam" id="PF02465">
    <property type="entry name" value="FliD_N"/>
    <property type="match status" value="1"/>
</dbReference>
<evidence type="ECO:0000256" key="5">
    <source>
        <dbReference type="RuleBase" id="RU362066"/>
    </source>
</evidence>
<dbReference type="GO" id="GO:0005576">
    <property type="term" value="C:extracellular region"/>
    <property type="evidence" value="ECO:0007669"/>
    <property type="project" value="UniProtKB-SubCell"/>
</dbReference>
<dbReference type="PANTHER" id="PTHR30288:SF0">
    <property type="entry name" value="FLAGELLAR HOOK-ASSOCIATED PROTEIN 2"/>
    <property type="match status" value="1"/>
</dbReference>
<dbReference type="RefSeq" id="WP_271139769.1">
    <property type="nucleotide sequence ID" value="NZ_JAPYYP010000006.1"/>
</dbReference>
<keyword evidence="4 5" id="KW-0975">Bacterial flagellum</keyword>
<evidence type="ECO:0000313" key="8">
    <source>
        <dbReference type="EMBL" id="MDA5108069.1"/>
    </source>
</evidence>
<reference evidence="8" key="1">
    <citation type="submission" date="2022-12" db="EMBL/GenBank/DDBJ databases">
        <title>Draft genome sequence of the thermophilic strain Brevibacillus thermoruber HT42, isolated from Los Humeros, Puebla, Mexico, with biotechnological potential.</title>
        <authorList>
            <person name="Lara Sanchez J."/>
            <person name="Solis Palacios R."/>
            <person name="Bustos Baena A.S."/>
            <person name="Ruz Baez A.E."/>
            <person name="Espinosa Luna G."/>
            <person name="Oliart Ros R.M."/>
        </authorList>
    </citation>
    <scope>NUCLEOTIDE SEQUENCE</scope>
    <source>
        <strain evidence="8">HT42</strain>
    </source>
</reference>
<dbReference type="Proteomes" id="UP001151071">
    <property type="component" value="Unassembled WGS sequence"/>
</dbReference>
<dbReference type="Pfam" id="PF07195">
    <property type="entry name" value="FliD_C"/>
    <property type="match status" value="1"/>
</dbReference>
<name>A0A9X3TPJ2_9BACL</name>
<sequence>MNTIRFGGLASGIDTEKLVKDLMKVEREPVNNLKRKKQLEEWRRDSYREMNALLYDFQRSLDSLRFASNLNKKKATSDNDAVVSVVAKGTPSLSNYSIKVNQLAKPAVPPSAKFTVSSSIPDASTEIGSSFTFEIITDSGTKQIQVEATDTINKVIDKVNKSASGVKATYFNNQLVFTSETEGVFKVKVVDGDGSSLDMGPVGTERDSSTGEPGTPAIVEINGVTHTLSSNTFTYDGIEFNVKQVTTSPLNIAVRTDEDAVFETIKNFVNKYNELIKAIDAKISEPKYKGYQPLLDEEKEQLPEKTAEKLENMAKSGILSRDPILYNALNSLRTALSTKLDGTDPAFDTLSEIGITGPPNGKNAYQEKGKLYIDEAKLRQAISENGDKVIQLFSQYSQSKSYAETGLAQRLYNVLGNTIEELSERAGSTALPVDDSFIGKSIKSIDQNIKVWEDRLKQIEDRYWKKFTEMEKAIAKYQSQSTWFANLLGGQQ</sequence>
<dbReference type="AlphaFoldDB" id="A0A9X3TPJ2"/>
<keyword evidence="8" id="KW-0282">Flagellum</keyword>
<keyword evidence="3" id="KW-0175">Coiled coil</keyword>
<comment type="function">
    <text evidence="5">Required for morphogenesis and for the elongation of the flagellar filament by facilitating polymerization of the flagellin monomers at the tip of growing filament. Forms a capping structure, which prevents flagellin subunits (transported through the central channel of the flagellum) from leaking out without polymerization at the distal end.</text>
</comment>
<keyword evidence="5" id="KW-0964">Secreted</keyword>
<evidence type="ECO:0000256" key="1">
    <source>
        <dbReference type="ARBA" id="ARBA00009764"/>
    </source>
</evidence>
<dbReference type="InterPro" id="IPR040026">
    <property type="entry name" value="FliD"/>
</dbReference>
<dbReference type="GO" id="GO:0009421">
    <property type="term" value="C:bacterial-type flagellum filament cap"/>
    <property type="evidence" value="ECO:0007669"/>
    <property type="project" value="InterPro"/>
</dbReference>
<evidence type="ECO:0000259" key="6">
    <source>
        <dbReference type="Pfam" id="PF02465"/>
    </source>
</evidence>
<feature type="domain" description="Flagellar hook-associated protein 2 N-terminal" evidence="6">
    <location>
        <begin position="11"/>
        <end position="105"/>
    </location>
</feature>
<comment type="subcellular location">
    <subcellularLocation>
        <location evidence="5">Secreted</location>
    </subcellularLocation>
    <subcellularLocation>
        <location evidence="5">Bacterial flagellum</location>
    </subcellularLocation>
</comment>